<dbReference type="EMBL" id="ML213635">
    <property type="protein sequence ID" value="TFK34156.1"/>
    <property type="molecule type" value="Genomic_DNA"/>
</dbReference>
<keyword evidence="1" id="KW-0472">Membrane</keyword>
<evidence type="ECO:0000256" key="1">
    <source>
        <dbReference type="SAM" id="Phobius"/>
    </source>
</evidence>
<evidence type="ECO:0000313" key="2">
    <source>
        <dbReference type="EMBL" id="TFK34156.1"/>
    </source>
</evidence>
<dbReference type="AlphaFoldDB" id="A0A5C3LQ97"/>
<feature type="transmembrane region" description="Helical" evidence="1">
    <location>
        <begin position="80"/>
        <end position="101"/>
    </location>
</feature>
<accession>A0A5C3LQ97</accession>
<organism evidence="2 3">
    <name type="scientific">Crucibulum laeve</name>
    <dbReference type="NCBI Taxonomy" id="68775"/>
    <lineage>
        <taxon>Eukaryota</taxon>
        <taxon>Fungi</taxon>
        <taxon>Dikarya</taxon>
        <taxon>Basidiomycota</taxon>
        <taxon>Agaricomycotina</taxon>
        <taxon>Agaricomycetes</taxon>
        <taxon>Agaricomycetidae</taxon>
        <taxon>Agaricales</taxon>
        <taxon>Agaricineae</taxon>
        <taxon>Nidulariaceae</taxon>
        <taxon>Crucibulum</taxon>
    </lineage>
</organism>
<feature type="transmembrane region" description="Helical" evidence="1">
    <location>
        <begin position="55"/>
        <end position="74"/>
    </location>
</feature>
<feature type="transmembrane region" description="Helical" evidence="1">
    <location>
        <begin position="30"/>
        <end position="48"/>
    </location>
</feature>
<keyword evidence="1" id="KW-1133">Transmembrane helix</keyword>
<sequence>MCCARTLPVTIHTRHVPLAWKLTCLQHRHVVHIINTIELFLFLIPISLSSFRVPIYCFIFMSILPFLTFMIHTLPVTSALHFQVLFTIMLSMCHLIFYPLCRIPLFMPSRPTSSTLYQYPPHLHLYLFTHVWGHSFITDMETC</sequence>
<name>A0A5C3LQ97_9AGAR</name>
<proteinExistence type="predicted"/>
<protein>
    <submittedName>
        <fullName evidence="2">Uncharacterized protein</fullName>
    </submittedName>
</protein>
<evidence type="ECO:0000313" key="3">
    <source>
        <dbReference type="Proteomes" id="UP000308652"/>
    </source>
</evidence>
<gene>
    <name evidence="2" type="ORF">BDQ12DRAFT_375416</name>
</gene>
<keyword evidence="3" id="KW-1185">Reference proteome</keyword>
<keyword evidence="1" id="KW-0812">Transmembrane</keyword>
<dbReference type="Proteomes" id="UP000308652">
    <property type="component" value="Unassembled WGS sequence"/>
</dbReference>
<reference evidence="2 3" key="1">
    <citation type="journal article" date="2019" name="Nat. Ecol. Evol.">
        <title>Megaphylogeny resolves global patterns of mushroom evolution.</title>
        <authorList>
            <person name="Varga T."/>
            <person name="Krizsan K."/>
            <person name="Foldi C."/>
            <person name="Dima B."/>
            <person name="Sanchez-Garcia M."/>
            <person name="Sanchez-Ramirez S."/>
            <person name="Szollosi G.J."/>
            <person name="Szarkandi J.G."/>
            <person name="Papp V."/>
            <person name="Albert L."/>
            <person name="Andreopoulos W."/>
            <person name="Angelini C."/>
            <person name="Antonin V."/>
            <person name="Barry K.W."/>
            <person name="Bougher N.L."/>
            <person name="Buchanan P."/>
            <person name="Buyck B."/>
            <person name="Bense V."/>
            <person name="Catcheside P."/>
            <person name="Chovatia M."/>
            <person name="Cooper J."/>
            <person name="Damon W."/>
            <person name="Desjardin D."/>
            <person name="Finy P."/>
            <person name="Geml J."/>
            <person name="Haridas S."/>
            <person name="Hughes K."/>
            <person name="Justo A."/>
            <person name="Karasinski D."/>
            <person name="Kautmanova I."/>
            <person name="Kiss B."/>
            <person name="Kocsube S."/>
            <person name="Kotiranta H."/>
            <person name="LaButti K.M."/>
            <person name="Lechner B.E."/>
            <person name="Liimatainen K."/>
            <person name="Lipzen A."/>
            <person name="Lukacs Z."/>
            <person name="Mihaltcheva S."/>
            <person name="Morgado L.N."/>
            <person name="Niskanen T."/>
            <person name="Noordeloos M.E."/>
            <person name="Ohm R.A."/>
            <person name="Ortiz-Santana B."/>
            <person name="Ovrebo C."/>
            <person name="Racz N."/>
            <person name="Riley R."/>
            <person name="Savchenko A."/>
            <person name="Shiryaev A."/>
            <person name="Soop K."/>
            <person name="Spirin V."/>
            <person name="Szebenyi C."/>
            <person name="Tomsovsky M."/>
            <person name="Tulloss R.E."/>
            <person name="Uehling J."/>
            <person name="Grigoriev I.V."/>
            <person name="Vagvolgyi C."/>
            <person name="Papp T."/>
            <person name="Martin F.M."/>
            <person name="Miettinen O."/>
            <person name="Hibbett D.S."/>
            <person name="Nagy L.G."/>
        </authorList>
    </citation>
    <scope>NUCLEOTIDE SEQUENCE [LARGE SCALE GENOMIC DNA]</scope>
    <source>
        <strain evidence="2 3">CBS 166.37</strain>
    </source>
</reference>